<name>A0A0E9R6R5_ANGAN</name>
<organism evidence="1">
    <name type="scientific">Anguilla anguilla</name>
    <name type="common">European freshwater eel</name>
    <name type="synonym">Muraena anguilla</name>
    <dbReference type="NCBI Taxonomy" id="7936"/>
    <lineage>
        <taxon>Eukaryota</taxon>
        <taxon>Metazoa</taxon>
        <taxon>Chordata</taxon>
        <taxon>Craniata</taxon>
        <taxon>Vertebrata</taxon>
        <taxon>Euteleostomi</taxon>
        <taxon>Actinopterygii</taxon>
        <taxon>Neopterygii</taxon>
        <taxon>Teleostei</taxon>
        <taxon>Anguilliformes</taxon>
        <taxon>Anguillidae</taxon>
        <taxon>Anguilla</taxon>
    </lineage>
</organism>
<reference evidence="1" key="2">
    <citation type="journal article" date="2015" name="Fish Shellfish Immunol.">
        <title>Early steps in the European eel (Anguilla anguilla)-Vibrio vulnificus interaction in the gills: Role of the RtxA13 toxin.</title>
        <authorList>
            <person name="Callol A."/>
            <person name="Pajuelo D."/>
            <person name="Ebbesson L."/>
            <person name="Teles M."/>
            <person name="MacKenzie S."/>
            <person name="Amaro C."/>
        </authorList>
    </citation>
    <scope>NUCLEOTIDE SEQUENCE</scope>
</reference>
<protein>
    <submittedName>
        <fullName evidence="1">Uncharacterized protein</fullName>
    </submittedName>
</protein>
<sequence length="59" mass="7000">MTVKTTLVDCVELEGIESRFWCLWEQWCTGAQTKNYHCVSLVFLKRVITLENYKMLNKV</sequence>
<accession>A0A0E9R6R5</accession>
<dbReference type="EMBL" id="GBXM01083793">
    <property type="protein sequence ID" value="JAH24784.1"/>
    <property type="molecule type" value="Transcribed_RNA"/>
</dbReference>
<proteinExistence type="predicted"/>
<dbReference type="AlphaFoldDB" id="A0A0E9R6R5"/>
<reference evidence="1" key="1">
    <citation type="submission" date="2014-11" db="EMBL/GenBank/DDBJ databases">
        <authorList>
            <person name="Amaro Gonzalez C."/>
        </authorList>
    </citation>
    <scope>NUCLEOTIDE SEQUENCE</scope>
</reference>
<evidence type="ECO:0000313" key="1">
    <source>
        <dbReference type="EMBL" id="JAH24784.1"/>
    </source>
</evidence>